<reference evidence="2" key="2">
    <citation type="journal article" date="2019" name="IMA Fungus">
        <title>Genome sequencing and comparison of five Tilletia species to identify candidate genes for the detection of regulated species infecting wheat.</title>
        <authorList>
            <person name="Nguyen H.D.T."/>
            <person name="Sultana T."/>
            <person name="Kesanakurti P."/>
            <person name="Hambleton S."/>
        </authorList>
    </citation>
    <scope>NUCLEOTIDE SEQUENCE</scope>
    <source>
        <strain evidence="2">DAOMC 236422</strain>
    </source>
</reference>
<organism evidence="2 3">
    <name type="scientific">Tilletia walkeri</name>
    <dbReference type="NCBI Taxonomy" id="117179"/>
    <lineage>
        <taxon>Eukaryota</taxon>
        <taxon>Fungi</taxon>
        <taxon>Dikarya</taxon>
        <taxon>Basidiomycota</taxon>
        <taxon>Ustilaginomycotina</taxon>
        <taxon>Exobasidiomycetes</taxon>
        <taxon>Tilletiales</taxon>
        <taxon>Tilletiaceae</taxon>
        <taxon>Tilletia</taxon>
    </lineage>
</organism>
<dbReference type="AlphaFoldDB" id="A0A8X7T2N9"/>
<gene>
    <name evidence="2" type="ORF">A4X09_0g5659</name>
</gene>
<name>A0A8X7T2N9_9BASI</name>
<evidence type="ECO:0000313" key="2">
    <source>
        <dbReference type="EMBL" id="KAE8266682.1"/>
    </source>
</evidence>
<protein>
    <submittedName>
        <fullName evidence="2">Uncharacterized protein</fullName>
    </submittedName>
</protein>
<feature type="region of interest" description="Disordered" evidence="1">
    <location>
        <begin position="234"/>
        <end position="257"/>
    </location>
</feature>
<dbReference type="EMBL" id="LWDG02000306">
    <property type="protein sequence ID" value="KAE8266682.1"/>
    <property type="molecule type" value="Genomic_DNA"/>
</dbReference>
<sequence>MAASRLIKWPTHLAITVDVILGNADSVDNVHKVDSTIHDSEGTAAEAKTHLWSRMPPKEGAYIVTQPALATSPLRFNINDPENMRLIPEALRIRRANTCLRPFPSSTASASSRPSNPITRGVSSVASYYSTRAWLGRVGGWRPLRRFIFPQGDIETILRRVTSLDSAPQGLLSALAIGTAGSSGRAARIREVRATKVKRQMAESSDPFTAAPVGDPEKAITDFKLPTVTGIVTRAGAAAGPPSSPSPAPKKQRGHVQ</sequence>
<reference evidence="2" key="1">
    <citation type="submission" date="2016-04" db="EMBL/GenBank/DDBJ databases">
        <authorList>
            <person name="Nguyen H.D."/>
            <person name="Samba Siva P."/>
            <person name="Cullis J."/>
            <person name="Levesque C.A."/>
            <person name="Hambleton S."/>
        </authorList>
    </citation>
    <scope>NUCLEOTIDE SEQUENCE</scope>
    <source>
        <strain evidence="2">DAOMC 236422</strain>
    </source>
</reference>
<accession>A0A8X7T2N9</accession>
<dbReference type="Proteomes" id="UP000078113">
    <property type="component" value="Unassembled WGS sequence"/>
</dbReference>
<evidence type="ECO:0000313" key="3">
    <source>
        <dbReference type="Proteomes" id="UP000078113"/>
    </source>
</evidence>
<proteinExistence type="predicted"/>
<keyword evidence="3" id="KW-1185">Reference proteome</keyword>
<evidence type="ECO:0000256" key="1">
    <source>
        <dbReference type="SAM" id="MobiDB-lite"/>
    </source>
</evidence>
<comment type="caution">
    <text evidence="2">The sequence shown here is derived from an EMBL/GenBank/DDBJ whole genome shotgun (WGS) entry which is preliminary data.</text>
</comment>